<feature type="compositionally biased region" description="Basic residues" evidence="3">
    <location>
        <begin position="56"/>
        <end position="65"/>
    </location>
</feature>
<feature type="compositionally biased region" description="Basic and acidic residues" evidence="3">
    <location>
        <begin position="66"/>
        <end position="86"/>
    </location>
</feature>
<evidence type="ECO:0000313" key="6">
    <source>
        <dbReference type="Proteomes" id="UP000567179"/>
    </source>
</evidence>
<keyword evidence="2" id="KW-0862">Zinc</keyword>
<gene>
    <name evidence="5" type="ORF">D9619_011651</name>
</gene>
<dbReference type="PANTHER" id="PTHR46242:SF1">
    <property type="entry name" value="ZINC FINGER CCHC DOMAIN-CONTAINING PROTEIN 9"/>
    <property type="match status" value="1"/>
</dbReference>
<dbReference type="InterPro" id="IPR001878">
    <property type="entry name" value="Znf_CCHC"/>
</dbReference>
<feature type="compositionally biased region" description="Polar residues" evidence="3">
    <location>
        <begin position="25"/>
        <end position="51"/>
    </location>
</feature>
<dbReference type="GO" id="GO:0006397">
    <property type="term" value="P:mRNA processing"/>
    <property type="evidence" value="ECO:0007669"/>
    <property type="project" value="UniProtKB-KW"/>
</dbReference>
<dbReference type="GO" id="GO:0005730">
    <property type="term" value="C:nucleolus"/>
    <property type="evidence" value="ECO:0007669"/>
    <property type="project" value="TreeGrafter"/>
</dbReference>
<dbReference type="EMBL" id="JAACJJ010000003">
    <property type="protein sequence ID" value="KAF5328672.1"/>
    <property type="molecule type" value="Genomic_DNA"/>
</dbReference>
<dbReference type="InterPro" id="IPR036875">
    <property type="entry name" value="Znf_CCHC_sf"/>
</dbReference>
<dbReference type="OrthoDB" id="3863715at2759"/>
<feature type="domain" description="CCHC-type" evidence="4">
    <location>
        <begin position="226"/>
        <end position="239"/>
    </location>
</feature>
<evidence type="ECO:0000259" key="4">
    <source>
        <dbReference type="PROSITE" id="PS50158"/>
    </source>
</evidence>
<evidence type="ECO:0000256" key="2">
    <source>
        <dbReference type="PROSITE-ProRule" id="PRU00047"/>
    </source>
</evidence>
<evidence type="ECO:0000256" key="1">
    <source>
        <dbReference type="ARBA" id="ARBA00022664"/>
    </source>
</evidence>
<proteinExistence type="predicted"/>
<keyword evidence="2" id="KW-0863">Zinc-finger</keyword>
<dbReference type="GO" id="GO:0008270">
    <property type="term" value="F:zinc ion binding"/>
    <property type="evidence" value="ECO:0007669"/>
    <property type="project" value="UniProtKB-KW"/>
</dbReference>
<dbReference type="PROSITE" id="PS50158">
    <property type="entry name" value="ZF_CCHC"/>
    <property type="match status" value="3"/>
</dbReference>
<reference evidence="5 6" key="1">
    <citation type="journal article" date="2020" name="ISME J.">
        <title>Uncovering the hidden diversity of litter-decomposition mechanisms in mushroom-forming fungi.</title>
        <authorList>
            <person name="Floudas D."/>
            <person name="Bentzer J."/>
            <person name="Ahren D."/>
            <person name="Johansson T."/>
            <person name="Persson P."/>
            <person name="Tunlid A."/>
        </authorList>
    </citation>
    <scope>NUCLEOTIDE SEQUENCE [LARGE SCALE GENOMIC DNA]</scope>
    <source>
        <strain evidence="5 6">CBS 101986</strain>
    </source>
</reference>
<feature type="domain" description="CCHC-type" evidence="4">
    <location>
        <begin position="198"/>
        <end position="212"/>
    </location>
</feature>
<comment type="caution">
    <text evidence="5">The sequence shown here is derived from an EMBL/GenBank/DDBJ whole genome shotgun (WGS) entry which is preliminary data.</text>
</comment>
<feature type="region of interest" description="Disordered" evidence="3">
    <location>
        <begin position="1"/>
        <end position="115"/>
    </location>
</feature>
<dbReference type="AlphaFoldDB" id="A0A8H5BUM5"/>
<dbReference type="GO" id="GO:0003676">
    <property type="term" value="F:nucleic acid binding"/>
    <property type="evidence" value="ECO:0007669"/>
    <property type="project" value="InterPro"/>
</dbReference>
<sequence>MTRVTNFGIKRTYVQAGFAEPDDTPQPSGSTRTSNSELTSGENGSASAESLSATPAKKKRKRTPKSKRDGHAAERAAEEARAKGEEPPAPTPAPVPENKTELSKRKEYKKKRNLERRIKVESATEARRLKRIQQKNSSTTCFACREKGHSAKDCKSVEAAEPGAAAVGVCYRCGSKKHSLSRCKKPADPSNPFPYASCFVCNGKGHLASACPLNKAKGVYPNGGSCKLCGETSHLAKDCGIRQKVTDSTAAVLGTGREAGADEDDFLLLKQKTIELDRNEKQASKQKEMLDIRMGTLTGTVKAVGAVAKPKKVVLFK</sequence>
<keyword evidence="6" id="KW-1185">Reference proteome</keyword>
<dbReference type="Pfam" id="PF00098">
    <property type="entry name" value="zf-CCHC"/>
    <property type="match status" value="1"/>
</dbReference>
<evidence type="ECO:0000256" key="3">
    <source>
        <dbReference type="SAM" id="MobiDB-lite"/>
    </source>
</evidence>
<keyword evidence="2" id="KW-0479">Metal-binding</keyword>
<organism evidence="5 6">
    <name type="scientific">Psilocybe cf. subviscida</name>
    <dbReference type="NCBI Taxonomy" id="2480587"/>
    <lineage>
        <taxon>Eukaryota</taxon>
        <taxon>Fungi</taxon>
        <taxon>Dikarya</taxon>
        <taxon>Basidiomycota</taxon>
        <taxon>Agaricomycotina</taxon>
        <taxon>Agaricomycetes</taxon>
        <taxon>Agaricomycetidae</taxon>
        <taxon>Agaricales</taxon>
        <taxon>Agaricineae</taxon>
        <taxon>Strophariaceae</taxon>
        <taxon>Psilocybe</taxon>
    </lineage>
</organism>
<dbReference type="SUPFAM" id="SSF57756">
    <property type="entry name" value="Retrovirus zinc finger-like domains"/>
    <property type="match status" value="2"/>
</dbReference>
<dbReference type="Gene3D" id="4.10.60.10">
    <property type="entry name" value="Zinc finger, CCHC-type"/>
    <property type="match status" value="2"/>
</dbReference>
<evidence type="ECO:0000313" key="5">
    <source>
        <dbReference type="EMBL" id="KAF5328672.1"/>
    </source>
</evidence>
<keyword evidence="1" id="KW-0507">mRNA processing</keyword>
<dbReference type="SMART" id="SM00343">
    <property type="entry name" value="ZnF_C2HC"/>
    <property type="match status" value="4"/>
</dbReference>
<protein>
    <recommendedName>
        <fullName evidence="4">CCHC-type domain-containing protein</fullName>
    </recommendedName>
</protein>
<accession>A0A8H5BUM5</accession>
<dbReference type="Proteomes" id="UP000567179">
    <property type="component" value="Unassembled WGS sequence"/>
</dbReference>
<name>A0A8H5BUM5_9AGAR</name>
<dbReference type="InterPro" id="IPR042246">
    <property type="entry name" value="ZCCHC9"/>
</dbReference>
<feature type="domain" description="CCHC-type" evidence="4">
    <location>
        <begin position="141"/>
        <end position="156"/>
    </location>
</feature>
<dbReference type="PANTHER" id="PTHR46242">
    <property type="entry name" value="ZINC FINGER CCHC DOMAIN-CONTAINING PROTEIN 9 ZCCHC9"/>
    <property type="match status" value="1"/>
</dbReference>